<feature type="signal peptide" evidence="1">
    <location>
        <begin position="1"/>
        <end position="19"/>
    </location>
</feature>
<dbReference type="Pfam" id="PF14595">
    <property type="entry name" value="Thioredoxin_9"/>
    <property type="match status" value="1"/>
</dbReference>
<dbReference type="PROSITE" id="PS51352">
    <property type="entry name" value="THIOREDOXIN_2"/>
    <property type="match status" value="1"/>
</dbReference>
<dbReference type="Proteomes" id="UP001501294">
    <property type="component" value="Unassembled WGS sequence"/>
</dbReference>
<dbReference type="InterPro" id="IPR036249">
    <property type="entry name" value="Thioredoxin-like_sf"/>
</dbReference>
<proteinExistence type="predicted"/>
<protein>
    <submittedName>
        <fullName evidence="3">Thioredoxin family protein</fullName>
    </submittedName>
</protein>
<accession>A0ABP8HSW5</accession>
<feature type="chain" id="PRO_5047358268" evidence="1">
    <location>
        <begin position="20"/>
        <end position="171"/>
    </location>
</feature>
<sequence>MMKLTLLFILSLMILTGCKTTETPSSDHSQHSRFSQHMDAQGPITINELQSEYPIFAVKRQHELNTDAVYALNQITTPTQIIAFFGTWCHDSQREIPNLLKLKKALNNPNIQLQLIALDRQKTDNQGLAEKADVEYTPTIIVYQNQEELGRIVETTSEPIELELLNILRQE</sequence>
<gene>
    <name evidence="3" type="ORF">GCM10023150_02760</name>
</gene>
<feature type="domain" description="Thioredoxin" evidence="2">
    <location>
        <begin position="47"/>
        <end position="171"/>
    </location>
</feature>
<evidence type="ECO:0000313" key="3">
    <source>
        <dbReference type="EMBL" id="GAA4343886.1"/>
    </source>
</evidence>
<dbReference type="Gene3D" id="3.40.30.10">
    <property type="entry name" value="Glutaredoxin"/>
    <property type="match status" value="1"/>
</dbReference>
<name>A0ABP8HSW5_9GAMM</name>
<reference evidence="4" key="1">
    <citation type="journal article" date="2019" name="Int. J. Syst. Evol. Microbiol.">
        <title>The Global Catalogue of Microorganisms (GCM) 10K type strain sequencing project: providing services to taxonomists for standard genome sequencing and annotation.</title>
        <authorList>
            <consortium name="The Broad Institute Genomics Platform"/>
            <consortium name="The Broad Institute Genome Sequencing Center for Infectious Disease"/>
            <person name="Wu L."/>
            <person name="Ma J."/>
        </authorList>
    </citation>
    <scope>NUCLEOTIDE SEQUENCE [LARGE SCALE GENOMIC DNA]</scope>
    <source>
        <strain evidence="4">JCM 17727</strain>
    </source>
</reference>
<dbReference type="PROSITE" id="PS51257">
    <property type="entry name" value="PROKAR_LIPOPROTEIN"/>
    <property type="match status" value="1"/>
</dbReference>
<evidence type="ECO:0000259" key="2">
    <source>
        <dbReference type="PROSITE" id="PS51352"/>
    </source>
</evidence>
<keyword evidence="4" id="KW-1185">Reference proteome</keyword>
<dbReference type="InterPro" id="IPR013766">
    <property type="entry name" value="Thioredoxin_domain"/>
</dbReference>
<evidence type="ECO:0000313" key="4">
    <source>
        <dbReference type="Proteomes" id="UP001501294"/>
    </source>
</evidence>
<dbReference type="CDD" id="cd02947">
    <property type="entry name" value="TRX_family"/>
    <property type="match status" value="1"/>
</dbReference>
<dbReference type="EMBL" id="BAABFU010000001">
    <property type="protein sequence ID" value="GAA4343886.1"/>
    <property type="molecule type" value="Genomic_DNA"/>
</dbReference>
<keyword evidence="1" id="KW-0732">Signal</keyword>
<comment type="caution">
    <text evidence="3">The sequence shown here is derived from an EMBL/GenBank/DDBJ whole genome shotgun (WGS) entry which is preliminary data.</text>
</comment>
<evidence type="ECO:0000256" key="1">
    <source>
        <dbReference type="SAM" id="SignalP"/>
    </source>
</evidence>
<dbReference type="RefSeq" id="WP_223577388.1">
    <property type="nucleotide sequence ID" value="NZ_BAABFU010000001.1"/>
</dbReference>
<organism evidence="3 4">
    <name type="scientific">Kangiella taiwanensis</name>
    <dbReference type="NCBI Taxonomy" id="1079179"/>
    <lineage>
        <taxon>Bacteria</taxon>
        <taxon>Pseudomonadati</taxon>
        <taxon>Pseudomonadota</taxon>
        <taxon>Gammaproteobacteria</taxon>
        <taxon>Kangiellales</taxon>
        <taxon>Kangiellaceae</taxon>
        <taxon>Kangiella</taxon>
    </lineage>
</organism>
<dbReference type="SUPFAM" id="SSF52833">
    <property type="entry name" value="Thioredoxin-like"/>
    <property type="match status" value="1"/>
</dbReference>